<dbReference type="GeneID" id="69103459"/>
<protein>
    <submittedName>
        <fullName evidence="1">Uncharacterized protein</fullName>
    </submittedName>
</protein>
<proteinExistence type="predicted"/>
<accession>A0A510DTC0</accession>
<keyword evidence="2" id="KW-1185">Reference proteome</keyword>
<sequence>MKPSGKFGGGAIEIVIDIPIPIMSIYDITNKTQVGSCMDLSNPMNCS</sequence>
<reference evidence="1 2" key="1">
    <citation type="journal article" date="2020" name="Int. J. Syst. Evol. Microbiol.">
        <title>Sulfuracidifex tepidarius gen. nov., sp. nov. and transfer of Sulfolobus metallicus Huber and Stetter 1992 to the genus Sulfuracidifex as Sulfuracidifex metallicus comb. nov.</title>
        <authorList>
            <person name="Itoh T."/>
            <person name="Miura T."/>
            <person name="Sakai H.D."/>
            <person name="Kato S."/>
            <person name="Ohkuma M."/>
            <person name="Takashina T."/>
        </authorList>
    </citation>
    <scope>NUCLEOTIDE SEQUENCE [LARGE SCALE GENOMIC DNA]</scope>
    <source>
        <strain evidence="1 2">IC-006</strain>
    </source>
</reference>
<evidence type="ECO:0000313" key="2">
    <source>
        <dbReference type="Proteomes" id="UP000322983"/>
    </source>
</evidence>
<dbReference type="AlphaFoldDB" id="A0A510DTC0"/>
<gene>
    <name evidence="1" type="ORF">IC006_0681</name>
</gene>
<organism evidence="1 2">
    <name type="scientific">Sulfuracidifex tepidarius</name>
    <dbReference type="NCBI Taxonomy" id="1294262"/>
    <lineage>
        <taxon>Archaea</taxon>
        <taxon>Thermoproteota</taxon>
        <taxon>Thermoprotei</taxon>
        <taxon>Sulfolobales</taxon>
        <taxon>Sulfolobaceae</taxon>
        <taxon>Sulfuracidifex</taxon>
    </lineage>
</organism>
<dbReference type="KEGG" id="step:IC006_0681"/>
<dbReference type="EMBL" id="AP018929">
    <property type="protein sequence ID" value="BBG23397.1"/>
    <property type="molecule type" value="Genomic_DNA"/>
</dbReference>
<name>A0A510DTC0_9CREN</name>
<dbReference type="Proteomes" id="UP000322983">
    <property type="component" value="Chromosome"/>
</dbReference>
<dbReference type="RefSeq" id="WP_232048996.1">
    <property type="nucleotide sequence ID" value="NZ_AP018929.1"/>
</dbReference>
<evidence type="ECO:0000313" key="1">
    <source>
        <dbReference type="EMBL" id="BBG23397.1"/>
    </source>
</evidence>